<dbReference type="Pfam" id="PF00646">
    <property type="entry name" value="F-box"/>
    <property type="match status" value="1"/>
</dbReference>
<accession>A0A5J9VZG5</accession>
<feature type="domain" description="F-box" evidence="1">
    <location>
        <begin position="6"/>
        <end position="46"/>
    </location>
</feature>
<gene>
    <name evidence="2" type="ORF">EJB05_14174</name>
</gene>
<keyword evidence="3" id="KW-1185">Reference proteome</keyword>
<evidence type="ECO:0000259" key="1">
    <source>
        <dbReference type="Pfam" id="PF00646"/>
    </source>
</evidence>
<name>A0A5J9VZG5_9POAL</name>
<feature type="non-terminal residue" evidence="2">
    <location>
        <position position="1"/>
    </location>
</feature>
<dbReference type="InterPro" id="IPR001810">
    <property type="entry name" value="F-box_dom"/>
</dbReference>
<comment type="caution">
    <text evidence="2">The sequence shown here is derived from an EMBL/GenBank/DDBJ whole genome shotgun (WGS) entry which is preliminary data.</text>
</comment>
<reference evidence="2 3" key="1">
    <citation type="journal article" date="2019" name="Sci. Rep.">
        <title>A high-quality genome of Eragrostis curvula grass provides insights into Poaceae evolution and supports new strategies to enhance forage quality.</title>
        <authorList>
            <person name="Carballo J."/>
            <person name="Santos B.A.C.M."/>
            <person name="Zappacosta D."/>
            <person name="Garbus I."/>
            <person name="Selva J.P."/>
            <person name="Gallo C.A."/>
            <person name="Diaz A."/>
            <person name="Albertini E."/>
            <person name="Caccamo M."/>
            <person name="Echenique V."/>
        </authorList>
    </citation>
    <scope>NUCLEOTIDE SEQUENCE [LARGE SCALE GENOMIC DNA]</scope>
    <source>
        <strain evidence="3">cv. Victoria</strain>
        <tissue evidence="2">Leaf</tissue>
    </source>
</reference>
<dbReference type="Proteomes" id="UP000324897">
    <property type="component" value="Chromosome 4"/>
</dbReference>
<protein>
    <recommendedName>
        <fullName evidence="1">F-box domain-containing protein</fullName>
    </recommendedName>
</protein>
<evidence type="ECO:0000313" key="2">
    <source>
        <dbReference type="EMBL" id="TVU40704.1"/>
    </source>
</evidence>
<organism evidence="2 3">
    <name type="scientific">Eragrostis curvula</name>
    <name type="common">weeping love grass</name>
    <dbReference type="NCBI Taxonomy" id="38414"/>
    <lineage>
        <taxon>Eukaryota</taxon>
        <taxon>Viridiplantae</taxon>
        <taxon>Streptophyta</taxon>
        <taxon>Embryophyta</taxon>
        <taxon>Tracheophyta</taxon>
        <taxon>Spermatophyta</taxon>
        <taxon>Magnoliopsida</taxon>
        <taxon>Liliopsida</taxon>
        <taxon>Poales</taxon>
        <taxon>Poaceae</taxon>
        <taxon>PACMAD clade</taxon>
        <taxon>Chloridoideae</taxon>
        <taxon>Eragrostideae</taxon>
        <taxon>Eragrostidinae</taxon>
        <taxon>Eragrostis</taxon>
    </lineage>
</organism>
<dbReference type="AlphaFoldDB" id="A0A5J9VZG5"/>
<evidence type="ECO:0000313" key="3">
    <source>
        <dbReference type="Proteomes" id="UP000324897"/>
    </source>
</evidence>
<dbReference type="OrthoDB" id="690324at2759"/>
<dbReference type="PANTHER" id="PTHR32133:SF408">
    <property type="entry name" value="OS07G0120400 PROTEIN"/>
    <property type="match status" value="1"/>
</dbReference>
<dbReference type="SUPFAM" id="SSF81383">
    <property type="entry name" value="F-box domain"/>
    <property type="match status" value="1"/>
</dbReference>
<dbReference type="InterPro" id="IPR036047">
    <property type="entry name" value="F-box-like_dom_sf"/>
</dbReference>
<dbReference type="PANTHER" id="PTHR32133">
    <property type="entry name" value="OS07G0120400 PROTEIN"/>
    <property type="match status" value="1"/>
</dbReference>
<proteinExistence type="predicted"/>
<feature type="non-terminal residue" evidence="2">
    <location>
        <position position="353"/>
    </location>
</feature>
<dbReference type="EMBL" id="RWGY01000007">
    <property type="protein sequence ID" value="TVU40704.1"/>
    <property type="molecule type" value="Genomic_DNA"/>
</dbReference>
<dbReference type="Gramene" id="TVU40704">
    <property type="protein sequence ID" value="TVU40704"/>
    <property type="gene ID" value="EJB05_14174"/>
</dbReference>
<sequence>MAPPELDADAISQILIRMPPDEPAHLIRASLVCKPWRRILFDPAFLRRYREFHRTPPLLGFLRFKNHHHRFDSTATASPFSRLELPRGSWQTLDCRHGRVLFFAFDDYGSLGLLLWNPITGEQQRLPKPKSLNLEALTFSAAVLCAVDSCNHFDCHGGPFLVVLAAGAVEDEFSWASEYSSETGVWSDSTTADFSTSNKIRANATISRPSLFTGDAAYFILPRGNAILKYDLGGRGLSVIDVPDVYNKTGIVMTAEDGGLGYAGVKGYNLYLWSWKANAEGIRSVKGLKKLLSIPDMHRISPDVIGFVEGTDTIFVSTCLNIFTLKLKSGQIRKVGPRLGYGPVVPYMSFYTQ</sequence>